<dbReference type="GO" id="GO:0006298">
    <property type="term" value="P:mismatch repair"/>
    <property type="evidence" value="ECO:0007669"/>
    <property type="project" value="InterPro"/>
</dbReference>
<dbReference type="OrthoDB" id="29596at2759"/>
<dbReference type="InterPro" id="IPR017261">
    <property type="entry name" value="DNA_mismatch_repair_MutS/MSH"/>
</dbReference>
<evidence type="ECO:0000256" key="1">
    <source>
        <dbReference type="ARBA" id="ARBA00006271"/>
    </source>
</evidence>
<keyword evidence="8" id="KW-1185">Reference proteome</keyword>
<dbReference type="PIRSF" id="PIRSF037677">
    <property type="entry name" value="DNA_mis_repair_Msh6"/>
    <property type="match status" value="1"/>
</dbReference>
<gene>
    <name evidence="7" type="ORF">PSTG_16117</name>
</gene>
<keyword evidence="3" id="KW-0067">ATP-binding</keyword>
<dbReference type="InterPro" id="IPR007696">
    <property type="entry name" value="DNA_mismatch_repair_MutS_core"/>
</dbReference>
<protein>
    <recommendedName>
        <fullName evidence="6">DNA mismatch repair proteins mutS family domain-containing protein</fullName>
    </recommendedName>
</protein>
<name>A0A0L0UU34_9BASI</name>
<dbReference type="AlphaFoldDB" id="A0A0L0UU34"/>
<dbReference type="Proteomes" id="UP000054564">
    <property type="component" value="Unassembled WGS sequence"/>
</dbReference>
<dbReference type="InterPro" id="IPR036187">
    <property type="entry name" value="DNA_mismatch_repair_MutS_sf"/>
</dbReference>
<dbReference type="PROSITE" id="PS00486">
    <property type="entry name" value="DNA_MISMATCH_REPAIR_2"/>
    <property type="match status" value="1"/>
</dbReference>
<organism evidence="7 8">
    <name type="scientific">Puccinia striiformis f. sp. tritici PST-78</name>
    <dbReference type="NCBI Taxonomy" id="1165861"/>
    <lineage>
        <taxon>Eukaryota</taxon>
        <taxon>Fungi</taxon>
        <taxon>Dikarya</taxon>
        <taxon>Basidiomycota</taxon>
        <taxon>Pucciniomycotina</taxon>
        <taxon>Pucciniomycetes</taxon>
        <taxon>Pucciniales</taxon>
        <taxon>Pucciniaceae</taxon>
        <taxon>Puccinia</taxon>
    </lineage>
</organism>
<comment type="similarity">
    <text evidence="1">Belongs to the DNA mismatch repair MutS family.</text>
</comment>
<dbReference type="PANTHER" id="PTHR11361:SF20">
    <property type="entry name" value="MUTS PROTEIN HOMOLOG 5"/>
    <property type="match status" value="1"/>
</dbReference>
<dbReference type="GO" id="GO:0051026">
    <property type="term" value="P:chiasma assembly"/>
    <property type="evidence" value="ECO:0007669"/>
    <property type="project" value="TreeGrafter"/>
</dbReference>
<dbReference type="SUPFAM" id="SSF48334">
    <property type="entry name" value="DNA repair protein MutS, domain III"/>
    <property type="match status" value="1"/>
</dbReference>
<dbReference type="Gene3D" id="1.10.1420.10">
    <property type="match status" value="2"/>
</dbReference>
<feature type="domain" description="DNA mismatch repair proteins mutS family" evidence="6">
    <location>
        <begin position="696"/>
        <end position="712"/>
    </location>
</feature>
<dbReference type="Pfam" id="PF05192">
    <property type="entry name" value="MutS_III"/>
    <property type="match status" value="1"/>
</dbReference>
<accession>A0A0L0UU34</accession>
<dbReference type="GO" id="GO:0030983">
    <property type="term" value="F:mismatched DNA binding"/>
    <property type="evidence" value="ECO:0007669"/>
    <property type="project" value="InterPro"/>
</dbReference>
<reference evidence="8" key="1">
    <citation type="submission" date="2014-03" db="EMBL/GenBank/DDBJ databases">
        <title>The Genome Sequence of Puccinia striiformis f. sp. tritici PST-78.</title>
        <authorList>
            <consortium name="The Broad Institute Genome Sequencing Platform"/>
            <person name="Cuomo C."/>
            <person name="Hulbert S."/>
            <person name="Chen X."/>
            <person name="Walker B."/>
            <person name="Young S.K."/>
            <person name="Zeng Q."/>
            <person name="Gargeya S."/>
            <person name="Fitzgerald M."/>
            <person name="Haas B."/>
            <person name="Abouelleil A."/>
            <person name="Alvarado L."/>
            <person name="Arachchi H.M."/>
            <person name="Berlin A.M."/>
            <person name="Chapman S.B."/>
            <person name="Goldberg J."/>
            <person name="Griggs A."/>
            <person name="Gujja S."/>
            <person name="Hansen M."/>
            <person name="Howarth C."/>
            <person name="Imamovic A."/>
            <person name="Larimer J."/>
            <person name="McCowan C."/>
            <person name="Montmayeur A."/>
            <person name="Murphy C."/>
            <person name="Neiman D."/>
            <person name="Pearson M."/>
            <person name="Priest M."/>
            <person name="Roberts A."/>
            <person name="Saif S."/>
            <person name="Shea T."/>
            <person name="Sisk P."/>
            <person name="Sykes S."/>
            <person name="Wortman J."/>
            <person name="Nusbaum C."/>
            <person name="Birren B."/>
        </authorList>
    </citation>
    <scope>NUCLEOTIDE SEQUENCE [LARGE SCALE GENOMIC DNA]</scope>
    <source>
        <strain evidence="8">race PST-78</strain>
    </source>
</reference>
<dbReference type="InterPro" id="IPR045076">
    <property type="entry name" value="MutS"/>
</dbReference>
<dbReference type="CDD" id="cd03281">
    <property type="entry name" value="ABC_MSH5_euk"/>
    <property type="match status" value="1"/>
</dbReference>
<evidence type="ECO:0000313" key="8">
    <source>
        <dbReference type="Proteomes" id="UP000054564"/>
    </source>
</evidence>
<dbReference type="SMART" id="SM00533">
    <property type="entry name" value="MUTSd"/>
    <property type="match status" value="1"/>
</dbReference>
<evidence type="ECO:0000259" key="6">
    <source>
        <dbReference type="PROSITE" id="PS00486"/>
    </source>
</evidence>
<dbReference type="Pfam" id="PF00488">
    <property type="entry name" value="MutS_V"/>
    <property type="match status" value="1"/>
</dbReference>
<keyword evidence="4" id="KW-0238">DNA-binding</keyword>
<dbReference type="PANTHER" id="PTHR11361">
    <property type="entry name" value="DNA MISMATCH REPAIR PROTEIN MUTS FAMILY MEMBER"/>
    <property type="match status" value="1"/>
</dbReference>
<dbReference type="SUPFAM" id="SSF52540">
    <property type="entry name" value="P-loop containing nucleoside triphosphate hydrolases"/>
    <property type="match status" value="1"/>
</dbReference>
<keyword evidence="2" id="KW-0547">Nucleotide-binding</keyword>
<dbReference type="Gene3D" id="3.40.50.300">
    <property type="entry name" value="P-loop containing nucleotide triphosphate hydrolases"/>
    <property type="match status" value="1"/>
</dbReference>
<proteinExistence type="inferred from homology"/>
<dbReference type="GO" id="GO:0005524">
    <property type="term" value="F:ATP binding"/>
    <property type="evidence" value="ECO:0007669"/>
    <property type="project" value="UniProtKB-KW"/>
</dbReference>
<dbReference type="GO" id="GO:0140664">
    <property type="term" value="F:ATP-dependent DNA damage sensor activity"/>
    <property type="evidence" value="ECO:0007669"/>
    <property type="project" value="InterPro"/>
</dbReference>
<evidence type="ECO:0000256" key="3">
    <source>
        <dbReference type="ARBA" id="ARBA00022840"/>
    </source>
</evidence>
<dbReference type="EMBL" id="AJIL01000256">
    <property type="protein sequence ID" value="KNE90451.1"/>
    <property type="molecule type" value="Genomic_DNA"/>
</dbReference>
<sequence length="876" mass="97251">MSKETPTNDTRDSDSQSSSGDANLSHSILGNCEVQFAFAVNAWKNTTGGAYYDPSNGIFYIMEDTVDARGGFEVIIMLLQQIVPEVVLLSSKAEESLDSSIQNAEIPGGIDNALTIIKRPSREYSASDGLKKLQQLSVRSQDGIVLPGGGSSPSSTGSDHELARDVEFNKNSHLTASSFVNIEATHYSLGAVAALLSYLQSGIARSKDRNLAQRGLFVSKVEMIKTQKFMHLGNDVIQSLQIFDQEAHANLHFSKTKEGLSLYGILNECITHNGKLLLRNWLLRPSTELKVIESRQDAIECFLESENADYIGKMRQGLKSLGNINRTTMIISSGKARVGEWSSLIKSIHACQALYDDFSKLKISTKTPLFTKMRSRGQFEKDLEPLASQINEMIDWPESKLNGGRVTIRPDIDEKLDDYREQYSLMESQLSSLSEKICKKDPFNSLPGFSLNYFPQIGFLCAIPFPAQSGSVDPSTIEDWEFRFATDIEEHYKNGIMRDLDHHYGDLATAIDDREIELVHQLEEEVSKYTSILLTLNDDLAELDCLLSLAKVTFERAWVRPEIVEQNTVQLTAGRHPLVESCVESYIPNDTHLVANSISKHPRKKRRGAQSYTGNPMIILTGANFSGKSVYLKQVAIIVILAQLGSFVPAEEAHIGIHDAVFTRVSTTESASRSSSAFMIDLQRISFMLRNCTARSIILIDEFGKGTDPTDGQALFCGVVEHLISRGSNCPIALVSTHFHGVFTNGFLSLDLPIDYAHMSIVLRTDVGSEEDNTPTYLYKLAPGLVSSSHAMGCAAQAGIPRHIRLKADRVSLLLSRFEILELLDVQLEEDEREELGIMEQVVRRFVAVDFEPDGSTSSRDWMTYLRENVLNEGAS</sequence>
<evidence type="ECO:0000256" key="5">
    <source>
        <dbReference type="SAM" id="MobiDB-lite"/>
    </source>
</evidence>
<dbReference type="STRING" id="1165861.A0A0L0UU34"/>
<dbReference type="GO" id="GO:0005634">
    <property type="term" value="C:nucleus"/>
    <property type="evidence" value="ECO:0007669"/>
    <property type="project" value="TreeGrafter"/>
</dbReference>
<comment type="caution">
    <text evidence="7">The sequence shown here is derived from an EMBL/GenBank/DDBJ whole genome shotgun (WGS) entry which is preliminary data.</text>
</comment>
<dbReference type="SMART" id="SM00534">
    <property type="entry name" value="MUTSac"/>
    <property type="match status" value="1"/>
</dbReference>
<evidence type="ECO:0000256" key="4">
    <source>
        <dbReference type="ARBA" id="ARBA00023125"/>
    </source>
</evidence>
<feature type="region of interest" description="Disordered" evidence="5">
    <location>
        <begin position="1"/>
        <end position="22"/>
    </location>
</feature>
<evidence type="ECO:0000313" key="7">
    <source>
        <dbReference type="EMBL" id="KNE90451.1"/>
    </source>
</evidence>
<dbReference type="InterPro" id="IPR027417">
    <property type="entry name" value="P-loop_NTPase"/>
</dbReference>
<dbReference type="InterPro" id="IPR000432">
    <property type="entry name" value="DNA_mismatch_repair_MutS_C"/>
</dbReference>
<evidence type="ECO:0000256" key="2">
    <source>
        <dbReference type="ARBA" id="ARBA00022741"/>
    </source>
</evidence>